<dbReference type="OrthoDB" id="204979at2157"/>
<sequence length="54" mass="6068">MGLFREAGKKFEETKRSFTGGDGDEYVCRACEKRLTERYEHCPHCGEAAVEPAA</sequence>
<gene>
    <name evidence="1" type="ORF">SAMN04488063_2262</name>
</gene>
<evidence type="ECO:0000313" key="2">
    <source>
        <dbReference type="Proteomes" id="UP000198876"/>
    </source>
</evidence>
<organism evidence="1 2">
    <name type="scientific">Halopelagius inordinatus</name>
    <dbReference type="NCBI Taxonomy" id="553467"/>
    <lineage>
        <taxon>Archaea</taxon>
        <taxon>Methanobacteriati</taxon>
        <taxon>Methanobacteriota</taxon>
        <taxon>Stenosarchaea group</taxon>
        <taxon>Halobacteria</taxon>
        <taxon>Halobacteriales</taxon>
        <taxon>Haloferacaceae</taxon>
    </lineage>
</organism>
<dbReference type="STRING" id="553467.SAMN04488063_2262"/>
<evidence type="ECO:0000313" key="1">
    <source>
        <dbReference type="EMBL" id="SFG50875.1"/>
    </source>
</evidence>
<name>A0A1I2SDJ7_9EURY</name>
<keyword evidence="2" id="KW-1185">Reference proteome</keyword>
<reference evidence="2" key="1">
    <citation type="submission" date="2016-10" db="EMBL/GenBank/DDBJ databases">
        <authorList>
            <person name="Varghese N."/>
            <person name="Submissions S."/>
        </authorList>
    </citation>
    <scope>NUCLEOTIDE SEQUENCE [LARGE SCALE GENOMIC DNA]</scope>
    <source>
        <strain evidence="2">CGMCC 1.7739</strain>
    </source>
</reference>
<dbReference type="RefSeq" id="WP_177213333.1">
    <property type="nucleotide sequence ID" value="NZ_FOOQ01000002.1"/>
</dbReference>
<evidence type="ECO:0008006" key="3">
    <source>
        <dbReference type="Google" id="ProtNLM"/>
    </source>
</evidence>
<dbReference type="AlphaFoldDB" id="A0A1I2SDJ7"/>
<protein>
    <recommendedName>
        <fullName evidence="3">Zinc-ribbon domain-containing protein</fullName>
    </recommendedName>
</protein>
<dbReference type="Proteomes" id="UP000198876">
    <property type="component" value="Unassembled WGS sequence"/>
</dbReference>
<proteinExistence type="predicted"/>
<accession>A0A1I2SDJ7</accession>
<dbReference type="EMBL" id="FOOQ01000002">
    <property type="protein sequence ID" value="SFG50875.1"/>
    <property type="molecule type" value="Genomic_DNA"/>
</dbReference>